<name>A0A1T4PBW3_9FIRM</name>
<dbReference type="RefSeq" id="WP_078787746.1">
    <property type="nucleotide sequence ID" value="NZ_CACZYW010000001.1"/>
</dbReference>
<organism evidence="1 2">
    <name type="scientific">Eubacterium ruminantium</name>
    <dbReference type="NCBI Taxonomy" id="42322"/>
    <lineage>
        <taxon>Bacteria</taxon>
        <taxon>Bacillati</taxon>
        <taxon>Bacillota</taxon>
        <taxon>Clostridia</taxon>
        <taxon>Eubacteriales</taxon>
        <taxon>Eubacteriaceae</taxon>
        <taxon>Eubacterium</taxon>
    </lineage>
</organism>
<evidence type="ECO:0000313" key="1">
    <source>
        <dbReference type="EMBL" id="SJZ89050.1"/>
    </source>
</evidence>
<gene>
    <name evidence="1" type="ORF">SAMN02745110_01933</name>
</gene>
<sequence length="187" mass="22378">MGKKKDKKSVYILLTRTETVPSRVIHFFKRMPYVHVSIALDEELDELYSFARKKIRNPFRCGFIDEDINSGIFARDTETKCQVLRLKLTERQYQDVKRSIEVFKSDREKYKYNFLGVFLIYFHISFERKYKYFCSEFVDKVLKMSGIDLFDKSSGRVIPDDFRKCDKLEKTFEGKLTSYRDFLRSGV</sequence>
<evidence type="ECO:0008006" key="3">
    <source>
        <dbReference type="Google" id="ProtNLM"/>
    </source>
</evidence>
<evidence type="ECO:0000313" key="2">
    <source>
        <dbReference type="Proteomes" id="UP000189857"/>
    </source>
</evidence>
<protein>
    <recommendedName>
        <fullName evidence="3">Permuted papain-like amidase enzyme, YaeF/YiiX, C92 family</fullName>
    </recommendedName>
</protein>
<accession>A0A1T4PBW3</accession>
<dbReference type="EMBL" id="FUXA01000011">
    <property type="protein sequence ID" value="SJZ89050.1"/>
    <property type="molecule type" value="Genomic_DNA"/>
</dbReference>
<dbReference type="SUPFAM" id="SSF54001">
    <property type="entry name" value="Cysteine proteinases"/>
    <property type="match status" value="1"/>
</dbReference>
<dbReference type="AlphaFoldDB" id="A0A1T4PBW3"/>
<reference evidence="1 2" key="1">
    <citation type="submission" date="2017-02" db="EMBL/GenBank/DDBJ databases">
        <authorList>
            <person name="Peterson S.W."/>
        </authorList>
    </citation>
    <scope>NUCLEOTIDE SEQUENCE [LARGE SCALE GENOMIC DNA]</scope>
    <source>
        <strain evidence="1 2">ATCC 17233</strain>
    </source>
</reference>
<dbReference type="InterPro" id="IPR038765">
    <property type="entry name" value="Papain-like_cys_pep_sf"/>
</dbReference>
<dbReference type="Proteomes" id="UP000189857">
    <property type="component" value="Unassembled WGS sequence"/>
</dbReference>
<proteinExistence type="predicted"/>
<dbReference type="Gene3D" id="3.90.1720.10">
    <property type="entry name" value="endopeptidase domain like (from Nostoc punctiforme)"/>
    <property type="match status" value="1"/>
</dbReference>
<keyword evidence="2" id="KW-1185">Reference proteome</keyword>